<evidence type="ECO:0000259" key="4">
    <source>
        <dbReference type="PROSITE" id="PS50943"/>
    </source>
</evidence>
<dbReference type="GO" id="GO:0003677">
    <property type="term" value="F:DNA binding"/>
    <property type="evidence" value="ECO:0007669"/>
    <property type="project" value="UniProtKB-KW"/>
</dbReference>
<sequence>MKTTPRSPLRDVLARNMRLLRAEKGWSQEFLAHEAGLNRTYLSAVERGEQNISLDNLHRIAQGLNVDAWSLLKEENPRGVS</sequence>
<dbReference type="InterPro" id="IPR010982">
    <property type="entry name" value="Lambda_DNA-bd_dom_sf"/>
</dbReference>
<feature type="domain" description="HTH cro/C1-type" evidence="4">
    <location>
        <begin position="17"/>
        <end position="71"/>
    </location>
</feature>
<accession>A0A2T6ATY8</accession>
<dbReference type="OrthoDB" id="3034420at2"/>
<dbReference type="RefSeq" id="WP_108129907.1">
    <property type="nucleotide sequence ID" value="NZ_QBKP01000013.1"/>
</dbReference>
<dbReference type="SUPFAM" id="SSF47413">
    <property type="entry name" value="lambda repressor-like DNA-binding domains"/>
    <property type="match status" value="1"/>
</dbReference>
<keyword evidence="6" id="KW-1185">Reference proteome</keyword>
<dbReference type="InterPro" id="IPR050807">
    <property type="entry name" value="TransReg_Diox_bact_type"/>
</dbReference>
<reference evidence="5 6" key="1">
    <citation type="submission" date="2018-04" db="EMBL/GenBank/DDBJ databases">
        <title>Genomic Encyclopedia of Archaeal and Bacterial Type Strains, Phase II (KMG-II): from individual species to whole genera.</title>
        <authorList>
            <person name="Goeker M."/>
        </authorList>
    </citation>
    <scope>NUCLEOTIDE SEQUENCE [LARGE SCALE GENOMIC DNA]</scope>
    <source>
        <strain evidence="5 6">DSM 21823</strain>
    </source>
</reference>
<dbReference type="Proteomes" id="UP000244224">
    <property type="component" value="Unassembled WGS sequence"/>
</dbReference>
<dbReference type="PANTHER" id="PTHR46797:SF23">
    <property type="entry name" value="HTH-TYPE TRANSCRIPTIONAL REGULATOR SUTR"/>
    <property type="match status" value="1"/>
</dbReference>
<evidence type="ECO:0000313" key="5">
    <source>
        <dbReference type="EMBL" id="PTX47285.1"/>
    </source>
</evidence>
<dbReference type="Pfam" id="PF01381">
    <property type="entry name" value="HTH_3"/>
    <property type="match status" value="1"/>
</dbReference>
<dbReference type="Gene3D" id="1.10.260.40">
    <property type="entry name" value="lambda repressor-like DNA-binding domains"/>
    <property type="match status" value="1"/>
</dbReference>
<evidence type="ECO:0000313" key="6">
    <source>
        <dbReference type="Proteomes" id="UP000244224"/>
    </source>
</evidence>
<keyword evidence="1" id="KW-0805">Transcription regulation</keyword>
<keyword evidence="3" id="KW-0804">Transcription</keyword>
<dbReference type="PROSITE" id="PS50943">
    <property type="entry name" value="HTH_CROC1"/>
    <property type="match status" value="1"/>
</dbReference>
<dbReference type="CDD" id="cd00093">
    <property type="entry name" value="HTH_XRE"/>
    <property type="match status" value="1"/>
</dbReference>
<dbReference type="AlphaFoldDB" id="A0A2T6ATY8"/>
<dbReference type="GO" id="GO:0005829">
    <property type="term" value="C:cytosol"/>
    <property type="evidence" value="ECO:0007669"/>
    <property type="project" value="TreeGrafter"/>
</dbReference>
<name>A0A2T6ATY8_9RHOB</name>
<comment type="caution">
    <text evidence="5">The sequence shown here is derived from an EMBL/GenBank/DDBJ whole genome shotgun (WGS) entry which is preliminary data.</text>
</comment>
<dbReference type="SMART" id="SM00530">
    <property type="entry name" value="HTH_XRE"/>
    <property type="match status" value="1"/>
</dbReference>
<dbReference type="InterPro" id="IPR001387">
    <property type="entry name" value="Cro/C1-type_HTH"/>
</dbReference>
<keyword evidence="2 5" id="KW-0238">DNA-binding</keyword>
<dbReference type="EMBL" id="QBKP01000013">
    <property type="protein sequence ID" value="PTX47285.1"/>
    <property type="molecule type" value="Genomic_DNA"/>
</dbReference>
<organism evidence="5 6">
    <name type="scientific">Gemmobacter caeni</name>
    <dbReference type="NCBI Taxonomy" id="589035"/>
    <lineage>
        <taxon>Bacteria</taxon>
        <taxon>Pseudomonadati</taxon>
        <taxon>Pseudomonadota</taxon>
        <taxon>Alphaproteobacteria</taxon>
        <taxon>Rhodobacterales</taxon>
        <taxon>Paracoccaceae</taxon>
        <taxon>Gemmobacter</taxon>
    </lineage>
</organism>
<gene>
    <name evidence="5" type="ORF">C8N34_11341</name>
</gene>
<evidence type="ECO:0000256" key="3">
    <source>
        <dbReference type="ARBA" id="ARBA00023163"/>
    </source>
</evidence>
<dbReference type="GO" id="GO:0003700">
    <property type="term" value="F:DNA-binding transcription factor activity"/>
    <property type="evidence" value="ECO:0007669"/>
    <property type="project" value="TreeGrafter"/>
</dbReference>
<dbReference type="PANTHER" id="PTHR46797">
    <property type="entry name" value="HTH-TYPE TRANSCRIPTIONAL REGULATOR"/>
    <property type="match status" value="1"/>
</dbReference>
<protein>
    <submittedName>
        <fullName evidence="5">DNA-binding XRE family transcriptional regulator</fullName>
    </submittedName>
</protein>
<proteinExistence type="predicted"/>
<evidence type="ECO:0000256" key="1">
    <source>
        <dbReference type="ARBA" id="ARBA00023015"/>
    </source>
</evidence>
<evidence type="ECO:0000256" key="2">
    <source>
        <dbReference type="ARBA" id="ARBA00023125"/>
    </source>
</evidence>